<proteinExistence type="predicted"/>
<dbReference type="EMBL" id="BNGU01000004">
    <property type="protein sequence ID" value="GHM59192.1"/>
    <property type="molecule type" value="Genomic_DNA"/>
</dbReference>
<evidence type="ECO:0000313" key="2">
    <source>
        <dbReference type="Proteomes" id="UP000637906"/>
    </source>
</evidence>
<accession>A0A8J3MMH1</accession>
<organism evidence="1 2">
    <name type="scientific">Candidatus Mesenet longicola</name>
    <dbReference type="NCBI Taxonomy" id="1892558"/>
    <lineage>
        <taxon>Bacteria</taxon>
        <taxon>Pseudomonadati</taxon>
        <taxon>Pseudomonadota</taxon>
        <taxon>Alphaproteobacteria</taxon>
        <taxon>Rickettsiales</taxon>
        <taxon>Anaplasmataceae</taxon>
        <taxon>Candidatus Mesenet</taxon>
    </lineage>
</organism>
<sequence>MINKVIELYTKSASSEELKAKMAEEIKEYVKPSDYQKIVDEAREETIVKINQNSGLNYQDIVSDMQNSIEIKIGNKVVYKIKECNQELKEKCKRLEGEYEIHQ</sequence>
<reference evidence="1 2" key="1">
    <citation type="journal article" date="2021" name="Microb. Ecol.">
        <title>Candidatus Mesenet longicola: Novel Endosymbionts of Brontispa longissima that Induce Cytoplasmic Incompatibility.</title>
        <authorList>
            <person name="Takano S."/>
            <person name="Gotoh Y."/>
            <person name="Hayashi T."/>
        </authorList>
    </citation>
    <scope>NUCLEOTIDE SEQUENCE [LARGE SCALE GENOMIC DNA]</scope>
    <source>
        <strain evidence="1">L5</strain>
    </source>
</reference>
<protein>
    <submittedName>
        <fullName evidence="1">Uncharacterized protein</fullName>
    </submittedName>
</protein>
<evidence type="ECO:0000313" key="1">
    <source>
        <dbReference type="EMBL" id="GHM59192.1"/>
    </source>
</evidence>
<dbReference type="Proteomes" id="UP000637906">
    <property type="component" value="Unassembled WGS sequence"/>
</dbReference>
<name>A0A8J3MMH1_9RICK</name>
<dbReference type="AlphaFoldDB" id="A0A8J3MMH1"/>
<keyword evidence="2" id="KW-1185">Reference proteome</keyword>
<gene>
    <name evidence="1" type="ORF">sL5_01850</name>
</gene>
<comment type="caution">
    <text evidence="1">The sequence shown here is derived from an EMBL/GenBank/DDBJ whole genome shotgun (WGS) entry which is preliminary data.</text>
</comment>